<dbReference type="EMBL" id="NIDE01000002">
    <property type="protein sequence ID" value="OWK45047.1"/>
    <property type="molecule type" value="Genomic_DNA"/>
</dbReference>
<reference evidence="2" key="1">
    <citation type="submission" date="2017-06" db="EMBL/GenBank/DDBJ databases">
        <title>Genome analysis of Fimbriiglobus ruber SP5, the first member of the order Planctomycetales with confirmed chitinolytic capability.</title>
        <authorList>
            <person name="Ravin N.V."/>
            <person name="Rakitin A.L."/>
            <person name="Ivanova A.A."/>
            <person name="Beletsky A.V."/>
            <person name="Kulichevskaya I.S."/>
            <person name="Mardanov A.V."/>
            <person name="Dedysh S.N."/>
        </authorList>
    </citation>
    <scope>NUCLEOTIDE SEQUENCE [LARGE SCALE GENOMIC DNA]</scope>
    <source>
        <strain evidence="2">SP5</strain>
    </source>
</reference>
<protein>
    <submittedName>
        <fullName evidence="1">Uncharacterized protein</fullName>
    </submittedName>
</protein>
<evidence type="ECO:0000313" key="1">
    <source>
        <dbReference type="EMBL" id="OWK45047.1"/>
    </source>
</evidence>
<name>A0A225E9E8_9BACT</name>
<organism evidence="1 2">
    <name type="scientific">Fimbriiglobus ruber</name>
    <dbReference type="NCBI Taxonomy" id="1908690"/>
    <lineage>
        <taxon>Bacteria</taxon>
        <taxon>Pseudomonadati</taxon>
        <taxon>Planctomycetota</taxon>
        <taxon>Planctomycetia</taxon>
        <taxon>Gemmatales</taxon>
        <taxon>Gemmataceae</taxon>
        <taxon>Fimbriiglobus</taxon>
    </lineage>
</organism>
<accession>A0A225E9E8</accession>
<comment type="caution">
    <text evidence="1">The sequence shown here is derived from an EMBL/GenBank/DDBJ whole genome shotgun (WGS) entry which is preliminary data.</text>
</comment>
<proteinExistence type="predicted"/>
<keyword evidence="2" id="KW-1185">Reference proteome</keyword>
<evidence type="ECO:0000313" key="2">
    <source>
        <dbReference type="Proteomes" id="UP000214646"/>
    </source>
</evidence>
<dbReference type="Proteomes" id="UP000214646">
    <property type="component" value="Unassembled WGS sequence"/>
</dbReference>
<gene>
    <name evidence="1" type="ORF">FRUB_01378</name>
</gene>
<dbReference type="RefSeq" id="WP_088252828.1">
    <property type="nucleotide sequence ID" value="NZ_NIDE01000002.1"/>
</dbReference>
<dbReference type="AlphaFoldDB" id="A0A225E9E8"/>
<dbReference type="OrthoDB" id="214462at2"/>
<sequence>MHSRFGRLLLTAIAAGIGFGVGVVAALIAMAKPVRDAAHYAPFPHSVPKYPGGVAFRFAMAHDVVHERFPRHGPAYYTERNRLTRAKLAALPSDDPAAFPLADDLGVGLERLGRSDDAAAVLRDKLARQQARGLTGRDLYTSYANLGTFLVHANFQKALAGDPAAKARFHEGLDLVKKSVEVNPEAHFGREAWQVAIGQFLLAAANDPSRLKATDFLGNKLDESVVPTEGRPLTKYSGYSYILRKYSDALADPGALTDETVRQSIRASISAVGSQEKVDVSSGRWHVDAVPFDEPMLGIIGMWRQGGGANPHFALAIGEIMLRVGQRYIAWAAFERAHQLAGRFWPDPALQQFLRDHCRQRQATIEETLPPEEVADLRPRFEAELAHGEAYQRAYQEYEAKKLAAGIPLNDEHLFDEFHATHPPIASATGPEEWYAYQEEAFQQLPKLFGEAVKWGCLAAGVTALLAAWALRPRVRATLTPVEVEKHASPG</sequence>